<protein>
    <submittedName>
        <fullName evidence="7">GTP-binding protein</fullName>
    </submittedName>
</protein>
<evidence type="ECO:0000256" key="3">
    <source>
        <dbReference type="ARBA" id="ARBA00022801"/>
    </source>
</evidence>
<dbReference type="GO" id="GO:0016020">
    <property type="term" value="C:membrane"/>
    <property type="evidence" value="ECO:0007669"/>
    <property type="project" value="UniProtKB-SubCell"/>
</dbReference>
<evidence type="ECO:0000256" key="4">
    <source>
        <dbReference type="ARBA" id="ARBA00023134"/>
    </source>
</evidence>
<reference evidence="7 8" key="1">
    <citation type="submission" date="2019-07" db="EMBL/GenBank/DDBJ databases">
        <title>Lentzea xizangensis sp. nov., isolated from Qinghai-Tibetan Plateau Soils.</title>
        <authorList>
            <person name="Huang J."/>
        </authorList>
    </citation>
    <scope>NUCLEOTIDE SEQUENCE [LARGE SCALE GENOMIC DNA]</scope>
    <source>
        <strain evidence="7 8">FXJ1.1311</strain>
    </source>
</reference>
<dbReference type="Pfam" id="PF00350">
    <property type="entry name" value="Dynamin_N"/>
    <property type="match status" value="1"/>
</dbReference>
<dbReference type="GO" id="GO:0003924">
    <property type="term" value="F:GTPase activity"/>
    <property type="evidence" value="ECO:0007669"/>
    <property type="project" value="InterPro"/>
</dbReference>
<comment type="caution">
    <text evidence="7">The sequence shown here is derived from an EMBL/GenBank/DDBJ whole genome shotgun (WGS) entry which is preliminary data.</text>
</comment>
<feature type="domain" description="Dynamin N-terminal" evidence="6">
    <location>
        <begin position="40"/>
        <end position="76"/>
    </location>
</feature>
<accession>A0A563EJP0</accession>
<dbReference type="InterPro" id="IPR027094">
    <property type="entry name" value="Mitofusin_fam"/>
</dbReference>
<keyword evidence="2" id="KW-0547">Nucleotide-binding</keyword>
<keyword evidence="3" id="KW-0378">Hydrolase</keyword>
<comment type="subcellular location">
    <subcellularLocation>
        <location evidence="1">Membrane</location>
    </subcellularLocation>
</comment>
<dbReference type="OrthoDB" id="4379468at2"/>
<gene>
    <name evidence="7" type="ORF">FKR81_36765</name>
</gene>
<dbReference type="PANTHER" id="PTHR10465">
    <property type="entry name" value="TRANSMEMBRANE GTPASE FZO1"/>
    <property type="match status" value="1"/>
</dbReference>
<dbReference type="InterPro" id="IPR027417">
    <property type="entry name" value="P-loop_NTPase"/>
</dbReference>
<evidence type="ECO:0000256" key="5">
    <source>
        <dbReference type="ARBA" id="ARBA00023136"/>
    </source>
</evidence>
<dbReference type="Proteomes" id="UP000316639">
    <property type="component" value="Unassembled WGS sequence"/>
</dbReference>
<dbReference type="Gene3D" id="3.40.50.300">
    <property type="entry name" value="P-loop containing nucleotide triphosphate hydrolases"/>
    <property type="match status" value="1"/>
</dbReference>
<dbReference type="SUPFAM" id="SSF52540">
    <property type="entry name" value="P-loop containing nucleoside triphosphate hydrolases"/>
    <property type="match status" value="1"/>
</dbReference>
<dbReference type="GO" id="GO:0005525">
    <property type="term" value="F:GTP binding"/>
    <property type="evidence" value="ECO:0007669"/>
    <property type="project" value="UniProtKB-KW"/>
</dbReference>
<dbReference type="InterPro" id="IPR045063">
    <property type="entry name" value="Dynamin_N"/>
</dbReference>
<evidence type="ECO:0000256" key="1">
    <source>
        <dbReference type="ARBA" id="ARBA00004370"/>
    </source>
</evidence>
<keyword evidence="4" id="KW-0342">GTP-binding</keyword>
<proteinExistence type="predicted"/>
<dbReference type="EMBL" id="VOBR01000034">
    <property type="protein sequence ID" value="TWP46289.1"/>
    <property type="molecule type" value="Genomic_DNA"/>
</dbReference>
<evidence type="ECO:0000313" key="8">
    <source>
        <dbReference type="Proteomes" id="UP000316639"/>
    </source>
</evidence>
<keyword evidence="8" id="KW-1185">Reference proteome</keyword>
<dbReference type="RefSeq" id="WP_146358836.1">
    <property type="nucleotide sequence ID" value="NZ_VOBR01000034.1"/>
</dbReference>
<evidence type="ECO:0000256" key="2">
    <source>
        <dbReference type="ARBA" id="ARBA00022741"/>
    </source>
</evidence>
<keyword evidence="5" id="KW-0472">Membrane</keyword>
<name>A0A563EJP0_9PSEU</name>
<dbReference type="GO" id="GO:0008053">
    <property type="term" value="P:mitochondrial fusion"/>
    <property type="evidence" value="ECO:0007669"/>
    <property type="project" value="TreeGrafter"/>
</dbReference>
<organism evidence="7 8">
    <name type="scientific">Lentzea tibetensis</name>
    <dbReference type="NCBI Taxonomy" id="2591470"/>
    <lineage>
        <taxon>Bacteria</taxon>
        <taxon>Bacillati</taxon>
        <taxon>Actinomycetota</taxon>
        <taxon>Actinomycetes</taxon>
        <taxon>Pseudonocardiales</taxon>
        <taxon>Pseudonocardiaceae</taxon>
        <taxon>Lentzea</taxon>
    </lineage>
</organism>
<dbReference type="AlphaFoldDB" id="A0A563EJP0"/>
<evidence type="ECO:0000259" key="6">
    <source>
        <dbReference type="Pfam" id="PF00350"/>
    </source>
</evidence>
<sequence length="473" mass="51108">MITDEVRRVLSTAIDAYRDQPRTAHFLRGQLDRLDSPLRVAIAGRVKAGKSTLLNALVGDSLAPTDAGECTRVVTWYKDGPSPRIVMHPLLGDPVSLPVVRRAGALEISLGDAQVDRLVVDWPSQSLRHTTLIDTPGIASLGFENSQRAVRFLTPDDETPTEADAVIYLMKHLHSSDASFLESFRDQGVARAAAINTVAVISRADEIAGGRVDAMISARAIAARYRTEPALHGLCQNVVAVAGLLAHTGRTLTQSEYTFLASLADGPREDLESSLLSADRFASGSEERAALLRRFGVFGIRLSATLIRQGVRSQAALAEELVSRSGLRELQRVLQTQFGERRELLKARSALLALDRVLRTGPGGGGRLAGEVERIFAGTHEFAELRLLSALRSGVVALPRPMALEAERLLGDSGIAPSVRLGLAPDASSGELRQTAFAALRRWQAHAENPMFGRRSADACRVLVRTCEGLLTR</sequence>
<evidence type="ECO:0000313" key="7">
    <source>
        <dbReference type="EMBL" id="TWP46289.1"/>
    </source>
</evidence>
<dbReference type="PANTHER" id="PTHR10465:SF0">
    <property type="entry name" value="SARCALUMENIN"/>
    <property type="match status" value="1"/>
</dbReference>